<reference evidence="2" key="2">
    <citation type="submission" date="2021-08" db="EMBL/GenBank/DDBJ databases">
        <authorList>
            <person name="Gostincar C."/>
            <person name="Sun X."/>
            <person name="Song Z."/>
            <person name="Gunde-Cimerman N."/>
        </authorList>
    </citation>
    <scope>NUCLEOTIDE SEQUENCE</scope>
    <source>
        <strain evidence="2">EXF-9911</strain>
    </source>
</reference>
<proteinExistence type="predicted"/>
<gene>
    <name evidence="2" type="ORF">KCU76_g1668</name>
</gene>
<dbReference type="Proteomes" id="UP000779574">
    <property type="component" value="Unassembled WGS sequence"/>
</dbReference>
<comment type="caution">
    <text evidence="2">The sequence shown here is derived from an EMBL/GenBank/DDBJ whole genome shotgun (WGS) entry which is preliminary data.</text>
</comment>
<accession>A0A9P8EVP3</accession>
<feature type="region of interest" description="Disordered" evidence="1">
    <location>
        <begin position="1"/>
        <end position="26"/>
    </location>
</feature>
<dbReference type="EMBL" id="JAHFXF010000037">
    <property type="protein sequence ID" value="KAG9699254.1"/>
    <property type="molecule type" value="Genomic_DNA"/>
</dbReference>
<reference evidence="2" key="1">
    <citation type="journal article" date="2021" name="J Fungi (Basel)">
        <title>Virulence traits and population genomics of the black yeast Aureobasidium melanogenum.</title>
        <authorList>
            <person name="Cernosa A."/>
            <person name="Sun X."/>
            <person name="Gostincar C."/>
            <person name="Fang C."/>
            <person name="Gunde-Cimerman N."/>
            <person name="Song Z."/>
        </authorList>
    </citation>
    <scope>NUCLEOTIDE SEQUENCE</scope>
    <source>
        <strain evidence="2">EXF-9911</strain>
    </source>
</reference>
<evidence type="ECO:0000313" key="2">
    <source>
        <dbReference type="EMBL" id="KAG9699254.1"/>
    </source>
</evidence>
<evidence type="ECO:0000256" key="1">
    <source>
        <dbReference type="SAM" id="MobiDB-lite"/>
    </source>
</evidence>
<dbReference type="AlphaFoldDB" id="A0A9P8EVP3"/>
<sequence length="330" mass="38309">METDQNDKSKDSIGPPQEPVDFTARSEDGLGQFKRFPREIRNMIYSSMVPSLMVHGLRPATIDRCVVRKLVQTPILATSKQLCVEFLEVFMREVNLEETDEHHHSDNKRAECLEELLAFVKPRINIRSERNNSLGLKLNWSYFFLDAAGLLARFKAQQTKQLPRKLQRLWDIHEKFGVPSDKIYINIDYHDPKCWIDVAVTSKPHPFPDLPETFWHHEFEHASARVTLSDKSASMQAMADMDAKMRSQMSAYKASKLHKFRTLCNTEKDLQLMEENLDWILGGLEQCPLAGLLKLHSSMSEMAINFWKPREEQHSVWHLFDPAETWAEAK</sequence>
<organism evidence="2 3">
    <name type="scientific">Aureobasidium melanogenum</name>
    <name type="common">Aureobasidium pullulans var. melanogenum</name>
    <dbReference type="NCBI Taxonomy" id="46634"/>
    <lineage>
        <taxon>Eukaryota</taxon>
        <taxon>Fungi</taxon>
        <taxon>Dikarya</taxon>
        <taxon>Ascomycota</taxon>
        <taxon>Pezizomycotina</taxon>
        <taxon>Dothideomycetes</taxon>
        <taxon>Dothideomycetidae</taxon>
        <taxon>Dothideales</taxon>
        <taxon>Saccotheciaceae</taxon>
        <taxon>Aureobasidium</taxon>
    </lineage>
</organism>
<protein>
    <submittedName>
        <fullName evidence="2">Uncharacterized protein</fullName>
    </submittedName>
</protein>
<name>A0A9P8EVP3_AURME</name>
<dbReference type="OrthoDB" id="3841462at2759"/>
<evidence type="ECO:0000313" key="3">
    <source>
        <dbReference type="Proteomes" id="UP000779574"/>
    </source>
</evidence>
<feature type="compositionally biased region" description="Basic and acidic residues" evidence="1">
    <location>
        <begin position="1"/>
        <end position="11"/>
    </location>
</feature>
<feature type="non-terminal residue" evidence="2">
    <location>
        <position position="1"/>
    </location>
</feature>